<evidence type="ECO:0000313" key="4">
    <source>
        <dbReference type="Proteomes" id="UP000515908"/>
    </source>
</evidence>
<evidence type="ECO:0000256" key="1">
    <source>
        <dbReference type="SAM" id="Coils"/>
    </source>
</evidence>
<reference evidence="3 4" key="1">
    <citation type="submission" date="2020-08" db="EMBL/GenBank/DDBJ databases">
        <authorList>
            <person name="Newling K."/>
            <person name="Davey J."/>
            <person name="Forrester S."/>
        </authorList>
    </citation>
    <scope>NUCLEOTIDE SEQUENCE [LARGE SCALE GENOMIC DNA]</scope>
    <source>
        <strain evidence="4">Crithidia deanei Carvalho (ATCC PRA-265)</strain>
    </source>
</reference>
<feature type="region of interest" description="Disordered" evidence="2">
    <location>
        <begin position="41"/>
        <end position="68"/>
    </location>
</feature>
<dbReference type="VEuPathDB" id="TriTrypDB:ADEAN_000026300"/>
<feature type="coiled-coil region" evidence="1">
    <location>
        <begin position="160"/>
        <end position="187"/>
    </location>
</feature>
<evidence type="ECO:0000256" key="2">
    <source>
        <dbReference type="SAM" id="MobiDB-lite"/>
    </source>
</evidence>
<name>A0A7G2C0Y3_9TRYP</name>
<dbReference type="Proteomes" id="UP000515908">
    <property type="component" value="Chromosome 01"/>
</dbReference>
<gene>
    <name evidence="3" type="ORF">ADEAN_000026300</name>
</gene>
<organism evidence="3 4">
    <name type="scientific">Angomonas deanei</name>
    <dbReference type="NCBI Taxonomy" id="59799"/>
    <lineage>
        <taxon>Eukaryota</taxon>
        <taxon>Discoba</taxon>
        <taxon>Euglenozoa</taxon>
        <taxon>Kinetoplastea</taxon>
        <taxon>Metakinetoplastina</taxon>
        <taxon>Trypanosomatida</taxon>
        <taxon>Trypanosomatidae</taxon>
        <taxon>Strigomonadinae</taxon>
        <taxon>Angomonas</taxon>
    </lineage>
</organism>
<protein>
    <submittedName>
        <fullName evidence="3">Uncharacterized protein</fullName>
    </submittedName>
</protein>
<keyword evidence="4" id="KW-1185">Reference proteome</keyword>
<dbReference type="EMBL" id="LR877145">
    <property type="protein sequence ID" value="CAD2212851.1"/>
    <property type="molecule type" value="Genomic_DNA"/>
</dbReference>
<feature type="region of interest" description="Disordered" evidence="2">
    <location>
        <begin position="1"/>
        <end position="22"/>
    </location>
</feature>
<dbReference type="AlphaFoldDB" id="A0A7G2C0Y3"/>
<evidence type="ECO:0000313" key="3">
    <source>
        <dbReference type="EMBL" id="CAD2212851.1"/>
    </source>
</evidence>
<sequence length="188" mass="23160">MLVRQEKAARAREEARRRADEEEQRVREVALARQREVEKRLEEFERERQEKRLTRAREEEEKEQRRELARLKEEQKEEEFKAKVIRTQQEHEAAYAEAQKERELELALRKEKEREEIEEKLYAVRKKKRVDEFCKLRTTADLFEKRKAADAVEEQRNLIYEKMMTERKLLNEERDQLKKTISEQQQIC</sequence>
<accession>A0A7G2C0Y3</accession>
<keyword evidence="1" id="KW-0175">Coiled coil</keyword>
<proteinExistence type="predicted"/>